<feature type="transmembrane region" description="Helical" evidence="7">
    <location>
        <begin position="163"/>
        <end position="182"/>
    </location>
</feature>
<comment type="caution">
    <text evidence="8">The sequence shown here is derived from an EMBL/GenBank/DDBJ whole genome shotgun (WGS) entry which is preliminary data.</text>
</comment>
<keyword evidence="6 7" id="KW-0472">Membrane</keyword>
<feature type="transmembrane region" description="Helical" evidence="7">
    <location>
        <begin position="90"/>
        <end position="109"/>
    </location>
</feature>
<dbReference type="AlphaFoldDB" id="A0AAN9A3C0"/>
<dbReference type="PANTHER" id="PTHR10332">
    <property type="entry name" value="EQUILIBRATIVE NUCLEOSIDE TRANSPORTER"/>
    <property type="match status" value="1"/>
</dbReference>
<evidence type="ECO:0000313" key="8">
    <source>
        <dbReference type="EMBL" id="KAK7079056.1"/>
    </source>
</evidence>
<comment type="similarity">
    <text evidence="2">Belongs to the SLC29A/ENT transporter (TC 2.A.57) family.</text>
</comment>
<dbReference type="GO" id="GO:0005886">
    <property type="term" value="C:plasma membrane"/>
    <property type="evidence" value="ECO:0007669"/>
    <property type="project" value="TreeGrafter"/>
</dbReference>
<dbReference type="Gene3D" id="1.20.1250.20">
    <property type="entry name" value="MFS general substrate transporter like domains"/>
    <property type="match status" value="1"/>
</dbReference>
<dbReference type="InterPro" id="IPR036259">
    <property type="entry name" value="MFS_trans_sf"/>
</dbReference>
<dbReference type="Proteomes" id="UP001381693">
    <property type="component" value="Unassembled WGS sequence"/>
</dbReference>
<dbReference type="SUPFAM" id="SSF103473">
    <property type="entry name" value="MFS general substrate transporter"/>
    <property type="match status" value="1"/>
</dbReference>
<feature type="transmembrane region" description="Helical" evidence="7">
    <location>
        <begin position="7"/>
        <end position="28"/>
    </location>
</feature>
<feature type="transmembrane region" description="Helical" evidence="7">
    <location>
        <begin position="326"/>
        <end position="343"/>
    </location>
</feature>
<feature type="transmembrane region" description="Helical" evidence="7">
    <location>
        <begin position="363"/>
        <end position="383"/>
    </location>
</feature>
<reference evidence="8 9" key="1">
    <citation type="submission" date="2023-11" db="EMBL/GenBank/DDBJ databases">
        <title>Halocaridina rubra genome assembly.</title>
        <authorList>
            <person name="Smith C."/>
        </authorList>
    </citation>
    <scope>NUCLEOTIDE SEQUENCE [LARGE SCALE GENOMIC DNA]</scope>
    <source>
        <strain evidence="8">EP-1</strain>
        <tissue evidence="8">Whole</tissue>
    </source>
</reference>
<feature type="transmembrane region" description="Helical" evidence="7">
    <location>
        <begin position="296"/>
        <end position="319"/>
    </location>
</feature>
<feature type="transmembrane region" description="Helical" evidence="7">
    <location>
        <begin position="121"/>
        <end position="151"/>
    </location>
</feature>
<feature type="transmembrane region" description="Helical" evidence="7">
    <location>
        <begin position="403"/>
        <end position="421"/>
    </location>
</feature>
<evidence type="ECO:0000256" key="3">
    <source>
        <dbReference type="ARBA" id="ARBA00022448"/>
    </source>
</evidence>
<evidence type="ECO:0000313" key="9">
    <source>
        <dbReference type="Proteomes" id="UP001381693"/>
    </source>
</evidence>
<dbReference type="InterPro" id="IPR002259">
    <property type="entry name" value="Eqnu_transpt"/>
</dbReference>
<keyword evidence="3" id="KW-0813">Transport</keyword>
<dbReference type="GO" id="GO:0005337">
    <property type="term" value="F:nucleoside transmembrane transporter activity"/>
    <property type="evidence" value="ECO:0007669"/>
    <property type="project" value="InterPro"/>
</dbReference>
<evidence type="ECO:0000256" key="6">
    <source>
        <dbReference type="ARBA" id="ARBA00023136"/>
    </source>
</evidence>
<keyword evidence="9" id="KW-1185">Reference proteome</keyword>
<gene>
    <name evidence="8" type="ORF">SK128_003325</name>
</gene>
<protein>
    <recommendedName>
        <fullName evidence="10">Equilibrative nucleoside transporter 1</fullName>
    </recommendedName>
</protein>
<proteinExistence type="inferred from homology"/>
<feature type="transmembrane region" description="Helical" evidence="7">
    <location>
        <begin position="59"/>
        <end position="78"/>
    </location>
</feature>
<organism evidence="8 9">
    <name type="scientific">Halocaridina rubra</name>
    <name type="common">Hawaiian red shrimp</name>
    <dbReference type="NCBI Taxonomy" id="373956"/>
    <lineage>
        <taxon>Eukaryota</taxon>
        <taxon>Metazoa</taxon>
        <taxon>Ecdysozoa</taxon>
        <taxon>Arthropoda</taxon>
        <taxon>Crustacea</taxon>
        <taxon>Multicrustacea</taxon>
        <taxon>Malacostraca</taxon>
        <taxon>Eumalacostraca</taxon>
        <taxon>Eucarida</taxon>
        <taxon>Decapoda</taxon>
        <taxon>Pleocyemata</taxon>
        <taxon>Caridea</taxon>
        <taxon>Atyoidea</taxon>
        <taxon>Atyidae</taxon>
        <taxon>Halocaridina</taxon>
    </lineage>
</organism>
<feature type="transmembrane region" description="Helical" evidence="7">
    <location>
        <begin position="188"/>
        <end position="208"/>
    </location>
</feature>
<evidence type="ECO:0000256" key="7">
    <source>
        <dbReference type="SAM" id="Phobius"/>
    </source>
</evidence>
<evidence type="ECO:0008006" key="10">
    <source>
        <dbReference type="Google" id="ProtNLM"/>
    </source>
</evidence>
<accession>A0AAN9A3C0</accession>
<sequence>MAESKGNVVYACFVILGLGTLLPWNFFITAQSYWDYKFREVPADNETISSTERTSLQTLYVPMQVCFSQIPNFVFLFINSLYSDRIPQRIRLLTSLTLMIIFFAITTALTQVNTDTWQTGFFIITIIIIFLINSSGAIFQGGLFGVAGLFPERFMTAVMSGQAIGGVFASAARIISLSVGAADAISAFIYFMIAVVVMILTICCYIFMSKTEFFRHYANRQAHEKNNAELVEKLHTETQEEGSILAGYFEIFKEIWPLGLSVTGVFFFTLAAYPVLCVKILSTAENNSWANVYFQPVATFLLFNTGDWIGRVLGGLILWPRRGSKLLYVLVASRVIFIPLFLLCNHSESSSIPSVFAHDAWYIFFMLLFSLSNGYCSSLAMTYGPKMVSENKAEKASSMMASMLGLGLLLGGVSSFAFGLIS</sequence>
<dbReference type="Pfam" id="PF01733">
    <property type="entry name" value="Nucleoside_tran"/>
    <property type="match status" value="1"/>
</dbReference>
<evidence type="ECO:0000256" key="2">
    <source>
        <dbReference type="ARBA" id="ARBA00007965"/>
    </source>
</evidence>
<name>A0AAN9A3C0_HALRR</name>
<evidence type="ECO:0000256" key="1">
    <source>
        <dbReference type="ARBA" id="ARBA00004141"/>
    </source>
</evidence>
<evidence type="ECO:0000256" key="5">
    <source>
        <dbReference type="ARBA" id="ARBA00022989"/>
    </source>
</evidence>
<dbReference type="EMBL" id="JAXCGZ010007593">
    <property type="protein sequence ID" value="KAK7079056.1"/>
    <property type="molecule type" value="Genomic_DNA"/>
</dbReference>
<evidence type="ECO:0000256" key="4">
    <source>
        <dbReference type="ARBA" id="ARBA00022692"/>
    </source>
</evidence>
<comment type="subcellular location">
    <subcellularLocation>
        <location evidence="1">Membrane</location>
        <topology evidence="1">Multi-pass membrane protein</topology>
    </subcellularLocation>
</comment>
<dbReference type="PRINTS" id="PR01130">
    <property type="entry name" value="DERENTRNSPRT"/>
</dbReference>
<keyword evidence="5 7" id="KW-1133">Transmembrane helix</keyword>
<feature type="transmembrane region" description="Helical" evidence="7">
    <location>
        <begin position="255"/>
        <end position="276"/>
    </location>
</feature>
<dbReference type="PANTHER" id="PTHR10332:SF88">
    <property type="entry name" value="EQUILIBRATIVE NUCLEOSIDE TRANSPORTER 1, ISOFORM A"/>
    <property type="match status" value="1"/>
</dbReference>
<dbReference type="PIRSF" id="PIRSF016379">
    <property type="entry name" value="ENT"/>
    <property type="match status" value="1"/>
</dbReference>
<keyword evidence="4 7" id="KW-0812">Transmembrane</keyword>